<dbReference type="GO" id="GO:0005874">
    <property type="term" value="C:microtubule"/>
    <property type="evidence" value="ECO:0007669"/>
    <property type="project" value="UniProtKB-KW"/>
</dbReference>
<feature type="compositionally biased region" description="Polar residues" evidence="10">
    <location>
        <begin position="1484"/>
        <end position="1493"/>
    </location>
</feature>
<dbReference type="InterPro" id="IPR027640">
    <property type="entry name" value="Kinesin-like_fam"/>
</dbReference>
<evidence type="ECO:0000313" key="13">
    <source>
        <dbReference type="Proteomes" id="UP000694388"/>
    </source>
</evidence>
<evidence type="ECO:0000313" key="12">
    <source>
        <dbReference type="Ensembl" id="ENSEBUP00000007438.1"/>
    </source>
</evidence>
<feature type="region of interest" description="Disordered" evidence="10">
    <location>
        <begin position="646"/>
        <end position="666"/>
    </location>
</feature>
<feature type="compositionally biased region" description="Low complexity" evidence="10">
    <location>
        <begin position="366"/>
        <end position="375"/>
    </location>
</feature>
<dbReference type="SUPFAM" id="SSF52540">
    <property type="entry name" value="P-loop containing nucleoside triphosphate hydrolases"/>
    <property type="match status" value="1"/>
</dbReference>
<feature type="compositionally biased region" description="Polar residues" evidence="10">
    <location>
        <begin position="1310"/>
        <end position="1328"/>
    </location>
</feature>
<dbReference type="PROSITE" id="PS50067">
    <property type="entry name" value="KINESIN_MOTOR_2"/>
    <property type="match status" value="1"/>
</dbReference>
<evidence type="ECO:0000259" key="11">
    <source>
        <dbReference type="PROSITE" id="PS50067"/>
    </source>
</evidence>
<feature type="region of interest" description="Disordered" evidence="10">
    <location>
        <begin position="359"/>
        <end position="400"/>
    </location>
</feature>
<feature type="region of interest" description="Disordered" evidence="10">
    <location>
        <begin position="1048"/>
        <end position="1103"/>
    </location>
</feature>
<keyword evidence="3" id="KW-0597">Phosphoprotein</keyword>
<feature type="compositionally biased region" description="Low complexity" evidence="10">
    <location>
        <begin position="1423"/>
        <end position="1439"/>
    </location>
</feature>
<evidence type="ECO:0000256" key="9">
    <source>
        <dbReference type="PROSITE-ProRule" id="PRU00283"/>
    </source>
</evidence>
<accession>A0A8C4NKH7</accession>
<dbReference type="GO" id="GO:0007018">
    <property type="term" value="P:microtubule-based movement"/>
    <property type="evidence" value="ECO:0007669"/>
    <property type="project" value="InterPro"/>
</dbReference>
<protein>
    <recommendedName>
        <fullName evidence="11">Kinesin motor domain-containing protein</fullName>
    </recommendedName>
</protein>
<keyword evidence="2" id="KW-0963">Cytoplasm</keyword>
<evidence type="ECO:0000256" key="7">
    <source>
        <dbReference type="ARBA" id="ARBA00023175"/>
    </source>
</evidence>
<dbReference type="GO" id="GO:0048731">
    <property type="term" value="P:system development"/>
    <property type="evidence" value="ECO:0007669"/>
    <property type="project" value="UniProtKB-ARBA"/>
</dbReference>
<dbReference type="PRINTS" id="PR00380">
    <property type="entry name" value="KINESINHEAVY"/>
</dbReference>
<dbReference type="GO" id="GO:0005524">
    <property type="term" value="F:ATP binding"/>
    <property type="evidence" value="ECO:0007669"/>
    <property type="project" value="UniProtKB-UniRule"/>
</dbReference>
<dbReference type="PANTHER" id="PTHR21608:SF7">
    <property type="entry name" value="KINESIN-LIKE PROTEIN CG14535"/>
    <property type="match status" value="1"/>
</dbReference>
<dbReference type="GO" id="GO:0008017">
    <property type="term" value="F:microtubule binding"/>
    <property type="evidence" value="ECO:0007669"/>
    <property type="project" value="InterPro"/>
</dbReference>
<keyword evidence="8" id="KW-0206">Cytoskeleton</keyword>
<feature type="binding site" evidence="9">
    <location>
        <begin position="103"/>
        <end position="110"/>
    </location>
    <ligand>
        <name>ATP</name>
        <dbReference type="ChEBI" id="CHEBI:30616"/>
    </ligand>
</feature>
<feature type="domain" description="Kinesin motor" evidence="11">
    <location>
        <begin position="11"/>
        <end position="359"/>
    </location>
</feature>
<keyword evidence="13" id="KW-1185">Reference proteome</keyword>
<reference evidence="12" key="1">
    <citation type="submission" date="2025-08" db="UniProtKB">
        <authorList>
            <consortium name="Ensembl"/>
        </authorList>
    </citation>
    <scope>IDENTIFICATION</scope>
</reference>
<keyword evidence="5 9" id="KW-0547">Nucleotide-binding</keyword>
<proteinExistence type="inferred from homology"/>
<evidence type="ECO:0000256" key="10">
    <source>
        <dbReference type="SAM" id="MobiDB-lite"/>
    </source>
</evidence>
<dbReference type="InterPro" id="IPR027417">
    <property type="entry name" value="P-loop_NTPase"/>
</dbReference>
<evidence type="ECO:0000256" key="2">
    <source>
        <dbReference type="ARBA" id="ARBA00022490"/>
    </source>
</evidence>
<keyword evidence="6 9" id="KW-0067">ATP-binding</keyword>
<dbReference type="PANTHER" id="PTHR21608">
    <property type="entry name" value="KINESIN-LIKE PROTEIN CG14535"/>
    <property type="match status" value="1"/>
</dbReference>
<organism evidence="12 13">
    <name type="scientific">Eptatretus burgeri</name>
    <name type="common">Inshore hagfish</name>
    <dbReference type="NCBI Taxonomy" id="7764"/>
    <lineage>
        <taxon>Eukaryota</taxon>
        <taxon>Metazoa</taxon>
        <taxon>Chordata</taxon>
        <taxon>Craniata</taxon>
        <taxon>Vertebrata</taxon>
        <taxon>Cyclostomata</taxon>
        <taxon>Myxini</taxon>
        <taxon>Myxiniformes</taxon>
        <taxon>Myxinidae</taxon>
        <taxon>Eptatretinae</taxon>
        <taxon>Eptatretus</taxon>
    </lineage>
</organism>
<dbReference type="Pfam" id="PF00225">
    <property type="entry name" value="Kinesin"/>
    <property type="match status" value="1"/>
</dbReference>
<dbReference type="Proteomes" id="UP000694388">
    <property type="component" value="Unplaced"/>
</dbReference>
<dbReference type="InterPro" id="IPR001752">
    <property type="entry name" value="Kinesin_motor_dom"/>
</dbReference>
<feature type="compositionally biased region" description="Low complexity" evidence="10">
    <location>
        <begin position="443"/>
        <end position="456"/>
    </location>
</feature>
<feature type="compositionally biased region" description="Polar residues" evidence="10">
    <location>
        <begin position="523"/>
        <end position="537"/>
    </location>
</feature>
<evidence type="ECO:0000256" key="8">
    <source>
        <dbReference type="ARBA" id="ARBA00023212"/>
    </source>
</evidence>
<feature type="compositionally biased region" description="Low complexity" evidence="10">
    <location>
        <begin position="463"/>
        <end position="480"/>
    </location>
</feature>
<dbReference type="Ensembl" id="ENSEBUT00000007920.1">
    <property type="protein sequence ID" value="ENSEBUP00000007438.1"/>
    <property type="gene ID" value="ENSEBUG00000004860.1"/>
</dbReference>
<dbReference type="FunFam" id="3.40.850.10:FF:000015">
    <property type="entry name" value="Kinesin family member 26A"/>
    <property type="match status" value="1"/>
</dbReference>
<feature type="region of interest" description="Disordered" evidence="10">
    <location>
        <begin position="1299"/>
        <end position="1333"/>
    </location>
</feature>
<evidence type="ECO:0000256" key="4">
    <source>
        <dbReference type="ARBA" id="ARBA00022701"/>
    </source>
</evidence>
<comment type="subcellular location">
    <subcellularLocation>
        <location evidence="1">Cytoplasm</location>
        <location evidence="1">Cytoskeleton</location>
    </subcellularLocation>
</comment>
<dbReference type="GeneTree" id="ENSGT00940000159075"/>
<keyword evidence="7 9" id="KW-0505">Motor protein</keyword>
<reference evidence="12" key="2">
    <citation type="submission" date="2025-09" db="UniProtKB">
        <authorList>
            <consortium name="Ensembl"/>
        </authorList>
    </citation>
    <scope>IDENTIFICATION</scope>
</reference>
<evidence type="ECO:0000256" key="6">
    <source>
        <dbReference type="ARBA" id="ARBA00022840"/>
    </source>
</evidence>
<feature type="region of interest" description="Disordered" evidence="10">
    <location>
        <begin position="431"/>
        <end position="495"/>
    </location>
</feature>
<dbReference type="GO" id="GO:0003777">
    <property type="term" value="F:microtubule motor activity"/>
    <property type="evidence" value="ECO:0007669"/>
    <property type="project" value="InterPro"/>
</dbReference>
<comment type="similarity">
    <text evidence="9">Belongs to the TRAFAC class myosin-kinesin ATPase superfamily. Kinesin family.</text>
</comment>
<keyword evidence="4" id="KW-0493">Microtubule</keyword>
<feature type="compositionally biased region" description="Polar residues" evidence="10">
    <location>
        <begin position="1254"/>
        <end position="1264"/>
    </location>
</feature>
<feature type="region of interest" description="Disordered" evidence="10">
    <location>
        <begin position="1608"/>
        <end position="1649"/>
    </location>
</feature>
<feature type="compositionally biased region" description="Basic and acidic residues" evidence="10">
    <location>
        <begin position="1083"/>
        <end position="1102"/>
    </location>
</feature>
<feature type="region of interest" description="Disordered" evidence="10">
    <location>
        <begin position="517"/>
        <end position="546"/>
    </location>
</feature>
<evidence type="ECO:0000256" key="3">
    <source>
        <dbReference type="ARBA" id="ARBA00022553"/>
    </source>
</evidence>
<evidence type="ECO:0000256" key="5">
    <source>
        <dbReference type="ARBA" id="ARBA00022741"/>
    </source>
</evidence>
<dbReference type="SMART" id="SM00129">
    <property type="entry name" value="KISc"/>
    <property type="match status" value="1"/>
</dbReference>
<dbReference type="Gene3D" id="3.40.850.10">
    <property type="entry name" value="Kinesin motor domain"/>
    <property type="match status" value="1"/>
</dbReference>
<evidence type="ECO:0000256" key="1">
    <source>
        <dbReference type="ARBA" id="ARBA00004245"/>
    </source>
</evidence>
<name>A0A8C4NKH7_EPTBU</name>
<feature type="region of interest" description="Disordered" evidence="10">
    <location>
        <begin position="1412"/>
        <end position="1497"/>
    </location>
</feature>
<feature type="compositionally biased region" description="Pro residues" evidence="10">
    <location>
        <begin position="649"/>
        <end position="658"/>
    </location>
</feature>
<dbReference type="InterPro" id="IPR036961">
    <property type="entry name" value="Kinesin_motor_dom_sf"/>
</dbReference>
<sequence>MIPIIYAFHYQVKVMLRVFAAPSEVSDSGTILKVDSRRKQVTLFDAAGSGSNSRHASLAMPRVFPVDAAFPHDASQAEVCAGTVPEVIQSVVNGADGCIFPFGSLRLGKTYTMIGLDSSRQTLGAAPCAIAWLFRLMDERKERTGARYSVRVSALELYGRDESLSDLLSEVASGNLPDESQSPGVFLREDPVCGTQLQNQCEIRAPTAEHAAWLLDAALAARRGGAPDCTEDEHRNSHMLFTLHLYQYRMERSGRGGMTGGRSRLHLLDLGSCEKVLCRSQEAGAGLCLSLTALGNVLLALANGSKHVPYRESKLSMLLRESLGNINCRTTMVAHVSATASRYTETMATVQLAARIHRLRKRKSRSASSSSGGESSCEESRNRRPPSSLRPFQSRLAGPEPEVLAPRLGNEAECSSSSEQSCDTVVYIGKSGDLTDNEGPPDAVSVSPASSSSAASLVEEQVPLLSQESSETSPTSPDLTCWSQDQQEPLLRPPDRDYFKCSTFAELQERLECIDGSEEPENFTPQVSLAKSTSPEHSVSKEQPDGQACEIYSQTMKKLAENTLSEFSITEKPDNVSTVDRPDSAMDISADMINGNEVISPTKSMVIRRGEVPGLRSTPSDKEIQKGILPPVMELKVKEFAYKRQLPIPTLPSPPPPPPEKEERQSNTDIGFLETRTSPVGMSPRIAKRGLPPKFQVEANSEPIIIRSENGLSKVTSQTLETSKEDEIIVALVRELSRGSLRSSDDNGNRRRPISIVRFTSDCSNQAVAPGSRPMSIINSVSIDFDPYTLGSPPANNSESQVIHGVPVAFTSPLVHEEAFDLSEGFSDSRRSSISSWLSEASNTGSHGSEGEQLCDSFVIRTTMTKSTNQDLGENLSIHTNHDSKSEDNFSPEVSMASQNGFYQHSGFKGTADTMAVQNIELNGIIWTGLSSDAVKKAREKSDDIRKANIEEDLAHFSIDCSHTRNNKLVVYGNLKDISSIGNQLTISNNIENQTKKIDDQDKITERTDKGMVAETRSVSLPPFIKTTISVHPKIALKLAGSLQSQNNLHVKSKTTPSDPKSKLNSSTTGQKSEESPWIVRESCAKNDHQGGTERVESKSKNEIAPAIQMGLNEGDSFQTATVQRIVDGCEVSTAALLKVGSLYNPESCKNALTGCSNTLPRRAASCIMKSGGERVKSVEASSDISEYPCPLQTNTIDRRRALHSSTGVFLLSRPRSSTPPAPPVRKSSLDQKNRVSTSAMSSGLLPNRACDRNISNQSNGKSDTVSHVEIKPGLLPKNDVADKVSSKKYMTEASTSVGMNGIPAGKPTRQASKGSNFSMHSSASESSGKFVESNKGMQLVKPRGHCGAAAAGKAMNLSMSSSANSKTLPHPGTTRGSSGSGGLRAATLSRSVQALRGKLGRVALEGAKIAGRASHSRVTELSGASKSGSSGNINSGRGRITHGDSDSGNDSGVQLADEKLGPALPSPYSKVTAPRRPQRRSSGHGSDNSSVLSGELPPAMGRTALLLYCQRGGSGQTKMATSSTTASSTGLSPVINNETTTMITSSNCSSNELEIGLERESGDGNINPASATILSAISQEILSENLQNSGGQSCRSLKSLKKRVLLGSQRRRGSTHSQGSTPEGPSPVRKPQNPPPRRSDMRPVPRPLNEPFEIKVYAIDDVPPAQKQQSGNGREPFQGIEEGLVYLTAALRAAEERQRRLTEAQGRYQALCGEMDVTKRHLMLEPEKWAREFELNPGTNRDSPEFLELLESVTSRLEQRLNLCKARIMIVTCFDTAC</sequence>
<feature type="region of interest" description="Disordered" evidence="10">
    <location>
        <begin position="1360"/>
        <end position="1386"/>
    </location>
</feature>
<feature type="region of interest" description="Disordered" evidence="10">
    <location>
        <begin position="1208"/>
        <end position="1272"/>
    </location>
</feature>